<keyword evidence="6 10" id="KW-0819">tRNA processing</keyword>
<dbReference type="InterPro" id="IPR017610">
    <property type="entry name" value="tRNA_S-uridine_synth_MnmC_C"/>
</dbReference>
<keyword evidence="4 10" id="KW-0808">Transferase</keyword>
<dbReference type="Gene3D" id="3.50.50.60">
    <property type="entry name" value="FAD/NAD(P)-binding domain"/>
    <property type="match status" value="1"/>
</dbReference>
<gene>
    <name evidence="10 13" type="primary">mnmC</name>
    <name evidence="13" type="ORF">VEZ01S_07_01010</name>
</gene>
<dbReference type="NCBIfam" id="TIGR03197">
    <property type="entry name" value="MnmC_Cterm"/>
    <property type="match status" value="1"/>
</dbReference>
<comment type="cofactor">
    <cofactor evidence="10">
        <name>FAD</name>
        <dbReference type="ChEBI" id="CHEBI:57692"/>
    </cofactor>
</comment>
<dbReference type="eggNOG" id="COG0665">
    <property type="taxonomic scope" value="Bacteria"/>
</dbReference>
<feature type="domain" description="FAD dependent oxidoreductase" evidence="11">
    <location>
        <begin position="279"/>
        <end position="663"/>
    </location>
</feature>
<dbReference type="InterPro" id="IPR047785">
    <property type="entry name" value="tRNA_MNMC2"/>
</dbReference>
<dbReference type="HAMAP" id="MF_01102">
    <property type="entry name" value="MnmC"/>
    <property type="match status" value="1"/>
</dbReference>
<dbReference type="InterPro" id="IPR023032">
    <property type="entry name" value="tRNA_MAMT_biosynth_bifunc_MnmC"/>
</dbReference>
<dbReference type="GO" id="GO:0016645">
    <property type="term" value="F:oxidoreductase activity, acting on the CH-NH group of donors"/>
    <property type="evidence" value="ECO:0007669"/>
    <property type="project" value="InterPro"/>
</dbReference>
<dbReference type="FunFam" id="3.40.50.150:FF:000107">
    <property type="entry name" value="tRNA 5-methylaminomethyl-2-thiouridine biosynthesis bifunctional protein MnmC"/>
    <property type="match status" value="1"/>
</dbReference>
<dbReference type="EC" id="1.5.-.-" evidence="10"/>
<keyword evidence="5 10" id="KW-0949">S-adenosyl-L-methionine</keyword>
<evidence type="ECO:0000256" key="4">
    <source>
        <dbReference type="ARBA" id="ARBA00022679"/>
    </source>
</evidence>
<dbReference type="eggNOG" id="COG4121">
    <property type="taxonomic scope" value="Bacteria"/>
</dbReference>
<dbReference type="GO" id="GO:0005737">
    <property type="term" value="C:cytoplasm"/>
    <property type="evidence" value="ECO:0007669"/>
    <property type="project" value="UniProtKB-SubCell"/>
</dbReference>
<dbReference type="GO" id="GO:0032259">
    <property type="term" value="P:methylation"/>
    <property type="evidence" value="ECO:0007669"/>
    <property type="project" value="UniProtKB-KW"/>
</dbReference>
<comment type="similarity">
    <text evidence="10">In the N-terminal section; belongs to the methyltransferase superfamily. tRNA (mnm(5)s(2)U34)-methyltransferase family.</text>
</comment>
<evidence type="ECO:0000259" key="11">
    <source>
        <dbReference type="Pfam" id="PF01266"/>
    </source>
</evidence>
<evidence type="ECO:0000256" key="10">
    <source>
        <dbReference type="HAMAP-Rule" id="MF_01102"/>
    </source>
</evidence>
<keyword evidence="2 10" id="KW-0489">Methyltransferase</keyword>
<keyword evidence="3 10" id="KW-0285">Flavoprotein</keyword>
<dbReference type="EMBL" id="BATM01000007">
    <property type="protein sequence ID" value="GAD78924.1"/>
    <property type="molecule type" value="Genomic_DNA"/>
</dbReference>
<reference evidence="13 14" key="1">
    <citation type="submission" date="2013-09" db="EMBL/GenBank/DDBJ databases">
        <title>Whole genome shotgun sequence of Vibrio ezurae NBRC 102218.</title>
        <authorList>
            <person name="Yoshida I."/>
            <person name="Hosoyama A."/>
            <person name="Numata M."/>
            <person name="Hashimoto M."/>
            <person name="Hosoyama Y."/>
            <person name="Tsuchikane K."/>
            <person name="Noguchi M."/>
            <person name="Hirakata S."/>
            <person name="Ichikawa N."/>
            <person name="Ohji S."/>
            <person name="Yamazoe A."/>
            <person name="Fujita N."/>
        </authorList>
    </citation>
    <scope>NUCLEOTIDE SEQUENCE [LARGE SCALE GENOMIC DNA]</scope>
    <source>
        <strain evidence="13 14">NBRC 102218</strain>
    </source>
</reference>
<dbReference type="InterPro" id="IPR036188">
    <property type="entry name" value="FAD/NAD-bd_sf"/>
</dbReference>
<evidence type="ECO:0000256" key="9">
    <source>
        <dbReference type="ARBA" id="ARBA00023268"/>
    </source>
</evidence>
<dbReference type="NCBIfam" id="NF002484">
    <property type="entry name" value="PRK01747.1-5"/>
    <property type="match status" value="1"/>
</dbReference>
<dbReference type="PANTHER" id="PTHR13847:SF283">
    <property type="entry name" value="TRNA 5-METHYLAMINOMETHYL-2-THIOURIDINE BIOSYNTHESIS BIFUNCTIONAL PROTEIN MNMC"/>
    <property type="match status" value="1"/>
</dbReference>
<feature type="region of interest" description="FAD-dependent cmnm(5)s(2)U34 oxidoreductase" evidence="10">
    <location>
        <begin position="282"/>
        <end position="701"/>
    </location>
</feature>
<comment type="caution">
    <text evidence="13">The sequence shown here is derived from an EMBL/GenBank/DDBJ whole genome shotgun (WGS) entry which is preliminary data.</text>
</comment>
<dbReference type="PANTHER" id="PTHR13847">
    <property type="entry name" value="SARCOSINE DEHYDROGENASE-RELATED"/>
    <property type="match status" value="1"/>
</dbReference>
<evidence type="ECO:0000256" key="7">
    <source>
        <dbReference type="ARBA" id="ARBA00022827"/>
    </source>
</evidence>
<name>U3CC89_9VIBR</name>
<dbReference type="Gene3D" id="3.40.50.150">
    <property type="entry name" value="Vaccinia Virus protein VP39"/>
    <property type="match status" value="1"/>
</dbReference>
<evidence type="ECO:0000259" key="12">
    <source>
        <dbReference type="Pfam" id="PF05430"/>
    </source>
</evidence>
<keyword evidence="7 10" id="KW-0274">FAD</keyword>
<evidence type="ECO:0000256" key="5">
    <source>
        <dbReference type="ARBA" id="ARBA00022691"/>
    </source>
</evidence>
<dbReference type="Gene3D" id="3.30.9.10">
    <property type="entry name" value="D-Amino Acid Oxidase, subunit A, domain 2"/>
    <property type="match status" value="1"/>
</dbReference>
<keyword evidence="9 10" id="KW-0511">Multifunctional enzyme</keyword>
<evidence type="ECO:0000256" key="2">
    <source>
        <dbReference type="ARBA" id="ARBA00022603"/>
    </source>
</evidence>
<sequence length="701" mass="78240">MIYMPKIKHAQLDWNDSGTPVSEQFDDVYFSNNDGLAETRYVFLTQNQLPVRWPTFNQSRFVIAETGFGTGLNFLAVWKEFELFRAQYPQAPLTQLHFISFEKYPVTLSDLQQAHKAWPELANYAAELQQHYPMALAGCHRLILADGAITLDLWLGDIKDNLPDVPTYHSGIVDAWFLDGFAPSKNPEMWNQDLFNGMAKLAKQECTVATFTAAGFVRRGLIEAGFDMTKAKGFGHKRDMIVGTMRDKQAYSNISPLFAREPLTSRFSSESETTETDNIAIIGGGVASACLAYSLVQKGAQVTLYCQDEQLAQGASGNRQGALYPLLNSEQNAVSQVFANGFVFARQFYDQVADKVPFDHHWCGVTQLLWNDAEHTKLSRLVQGQYPEQLITQLDAEQTAQAIGLDCTYRSVFYPQGGWLSPAQCTQGIIELLMKQQQLTLKQPCKVTHLEQNEQGWLVSSQQMDKHADEPDNTRHSQQQYTAVVIANGHSFDEFTQAQSIPLGKVKGQVSHIPTTAQLQKLNTVLCYDGYLTPASPLGQHCIGASYDSRDHSTDYNEQHQQQNASKLQQCLPEQSWPNEVDVSAKDARQGIRSVSRDHLPFVGNVGKFADIVEQYANLSPQKTAQKNVPYATVSQYNNLFCLIGLGSRGLTSAPLSAEVLASQMLGYPMPMSASTLNSLHPSRMWVRKLIKGRPLSRPTN</sequence>
<dbReference type="InterPro" id="IPR029063">
    <property type="entry name" value="SAM-dependent_MTases_sf"/>
</dbReference>
<keyword evidence="8 10" id="KW-0560">Oxidoreductase</keyword>
<feature type="domain" description="MnmC-like methyltransferase" evidence="12">
    <location>
        <begin position="119"/>
        <end position="245"/>
    </location>
</feature>
<comment type="function">
    <text evidence="10">Catalyzes the last two steps in the biosynthesis of 5-methylaminomethyl-2-thiouridine (mnm(5)s(2)U) at the wobble position (U34) in tRNA. Catalyzes the FAD-dependent demodification of cmnm(5)s(2)U34 to nm(5)s(2)U34, followed by the transfer of a methyl group from S-adenosyl-L-methionine to nm(5)s(2)U34, to form mnm(5)s(2)U34.</text>
</comment>
<evidence type="ECO:0000256" key="8">
    <source>
        <dbReference type="ARBA" id="ARBA00023002"/>
    </source>
</evidence>
<dbReference type="AlphaFoldDB" id="U3CC89"/>
<keyword evidence="1 10" id="KW-0963">Cytoplasm</keyword>
<evidence type="ECO:0000256" key="3">
    <source>
        <dbReference type="ARBA" id="ARBA00022630"/>
    </source>
</evidence>
<dbReference type="SUPFAM" id="SSF51905">
    <property type="entry name" value="FAD/NAD(P)-binding domain"/>
    <property type="match status" value="1"/>
</dbReference>
<dbReference type="GO" id="GO:0004808">
    <property type="term" value="F:tRNA (5-methylaminomethyl-2-thiouridylate)(34)-methyltransferase activity"/>
    <property type="evidence" value="ECO:0007669"/>
    <property type="project" value="UniProtKB-EC"/>
</dbReference>
<comment type="catalytic activity">
    <reaction evidence="10">
        <text>5-aminomethyl-2-thiouridine(34) in tRNA + S-adenosyl-L-methionine = 5-methylaminomethyl-2-thiouridine(34) in tRNA + S-adenosyl-L-homocysteine + H(+)</text>
        <dbReference type="Rhea" id="RHEA:19569"/>
        <dbReference type="Rhea" id="RHEA-COMP:10195"/>
        <dbReference type="Rhea" id="RHEA-COMP:10197"/>
        <dbReference type="ChEBI" id="CHEBI:15378"/>
        <dbReference type="ChEBI" id="CHEBI:57856"/>
        <dbReference type="ChEBI" id="CHEBI:59789"/>
        <dbReference type="ChEBI" id="CHEBI:74454"/>
        <dbReference type="ChEBI" id="CHEBI:74455"/>
        <dbReference type="EC" id="2.1.1.61"/>
    </reaction>
</comment>
<dbReference type="InterPro" id="IPR008471">
    <property type="entry name" value="MnmC-like_methylTransf"/>
</dbReference>
<dbReference type="InterPro" id="IPR006076">
    <property type="entry name" value="FAD-dep_OxRdtase"/>
</dbReference>
<comment type="similarity">
    <text evidence="10">In the C-terminal section; belongs to the DAO family.</text>
</comment>
<dbReference type="STRING" id="1219080.VEZ01S_07_01010"/>
<dbReference type="EC" id="2.1.1.61" evidence="10"/>
<dbReference type="NCBIfam" id="NF033855">
    <property type="entry name" value="tRNA_MNMC2"/>
    <property type="match status" value="1"/>
</dbReference>
<evidence type="ECO:0000256" key="6">
    <source>
        <dbReference type="ARBA" id="ARBA00022694"/>
    </source>
</evidence>
<organism evidence="13 14">
    <name type="scientific">Vibrio ezurae NBRC 102218</name>
    <dbReference type="NCBI Taxonomy" id="1219080"/>
    <lineage>
        <taxon>Bacteria</taxon>
        <taxon>Pseudomonadati</taxon>
        <taxon>Pseudomonadota</taxon>
        <taxon>Gammaproteobacteria</taxon>
        <taxon>Vibrionales</taxon>
        <taxon>Vibrionaceae</taxon>
        <taxon>Vibrio</taxon>
    </lineage>
</organism>
<dbReference type="Pfam" id="PF05430">
    <property type="entry name" value="Methyltransf_30"/>
    <property type="match status" value="1"/>
</dbReference>
<dbReference type="GO" id="GO:0050660">
    <property type="term" value="F:flavin adenine dinucleotide binding"/>
    <property type="evidence" value="ECO:0007669"/>
    <property type="project" value="UniProtKB-UniRule"/>
</dbReference>
<protein>
    <recommendedName>
        <fullName evidence="10">tRNA 5-methylaminomethyl-2-thiouridine biosynthesis bifunctional protein MnmC</fullName>
        <shortName evidence="10">tRNA mnm(5)s(2)U biosynthesis bifunctional protein</shortName>
    </recommendedName>
    <domain>
        <recommendedName>
            <fullName evidence="10">tRNA (mnm(5)s(2)U34)-methyltransferase</fullName>
            <ecNumber evidence="10">2.1.1.61</ecNumber>
        </recommendedName>
    </domain>
    <domain>
        <recommendedName>
            <fullName evidence="10">FAD-dependent cmnm(5)s(2)U34 oxidoreductase</fullName>
            <ecNumber evidence="10">1.5.-.-</ecNumber>
        </recommendedName>
    </domain>
</protein>
<evidence type="ECO:0000256" key="1">
    <source>
        <dbReference type="ARBA" id="ARBA00022490"/>
    </source>
</evidence>
<accession>U3CC89</accession>
<evidence type="ECO:0000313" key="13">
    <source>
        <dbReference type="EMBL" id="GAD78924.1"/>
    </source>
</evidence>
<feature type="region of interest" description="tRNA (mnm(5)s(2)U34)-methyltransferase" evidence="10">
    <location>
        <begin position="1"/>
        <end position="246"/>
    </location>
</feature>
<dbReference type="NCBIfam" id="NF002481">
    <property type="entry name" value="PRK01747.1-2"/>
    <property type="match status" value="1"/>
</dbReference>
<dbReference type="Proteomes" id="UP000016562">
    <property type="component" value="Unassembled WGS sequence"/>
</dbReference>
<proteinExistence type="inferred from homology"/>
<dbReference type="Pfam" id="PF01266">
    <property type="entry name" value="DAO"/>
    <property type="match status" value="1"/>
</dbReference>
<evidence type="ECO:0000313" key="14">
    <source>
        <dbReference type="Proteomes" id="UP000016562"/>
    </source>
</evidence>
<dbReference type="GO" id="GO:0002098">
    <property type="term" value="P:tRNA wobble uridine modification"/>
    <property type="evidence" value="ECO:0007669"/>
    <property type="project" value="TreeGrafter"/>
</dbReference>
<keyword evidence="14" id="KW-1185">Reference proteome</keyword>
<comment type="subcellular location">
    <subcellularLocation>
        <location evidence="10">Cytoplasm</location>
    </subcellularLocation>
</comment>